<dbReference type="InterPro" id="IPR029787">
    <property type="entry name" value="Nucleotide_cyclase"/>
</dbReference>
<gene>
    <name evidence="2" type="ORF">S03H2_50826</name>
</gene>
<organism evidence="2">
    <name type="scientific">marine sediment metagenome</name>
    <dbReference type="NCBI Taxonomy" id="412755"/>
    <lineage>
        <taxon>unclassified sequences</taxon>
        <taxon>metagenomes</taxon>
        <taxon>ecological metagenomes</taxon>
    </lineage>
</organism>
<dbReference type="InterPro" id="IPR001054">
    <property type="entry name" value="A/G_cyclase"/>
</dbReference>
<dbReference type="EMBL" id="BARU01032206">
    <property type="protein sequence ID" value="GAH68425.1"/>
    <property type="molecule type" value="Genomic_DNA"/>
</dbReference>
<comment type="caution">
    <text evidence="2">The sequence shown here is derived from an EMBL/GenBank/DDBJ whole genome shotgun (WGS) entry which is preliminary data.</text>
</comment>
<evidence type="ECO:0000259" key="1">
    <source>
        <dbReference type="PROSITE" id="PS50125"/>
    </source>
</evidence>
<dbReference type="GO" id="GO:0035556">
    <property type="term" value="P:intracellular signal transduction"/>
    <property type="evidence" value="ECO:0007669"/>
    <property type="project" value="InterPro"/>
</dbReference>
<proteinExistence type="predicted"/>
<feature type="domain" description="Guanylate cyclase" evidence="1">
    <location>
        <begin position="1"/>
        <end position="43"/>
    </location>
</feature>
<protein>
    <recommendedName>
        <fullName evidence="1">Guanylate cyclase domain-containing protein</fullName>
    </recommendedName>
</protein>
<reference evidence="2" key="1">
    <citation type="journal article" date="2014" name="Front. Microbiol.">
        <title>High frequency of phylogenetically diverse reductive dehalogenase-homologous genes in deep subseafloor sedimentary metagenomes.</title>
        <authorList>
            <person name="Kawai M."/>
            <person name="Futagami T."/>
            <person name="Toyoda A."/>
            <person name="Takaki Y."/>
            <person name="Nishi S."/>
            <person name="Hori S."/>
            <person name="Arai W."/>
            <person name="Tsubouchi T."/>
            <person name="Morono Y."/>
            <person name="Uchiyama I."/>
            <person name="Ito T."/>
            <person name="Fujiyama A."/>
            <person name="Inagaki F."/>
            <person name="Takami H."/>
        </authorList>
    </citation>
    <scope>NUCLEOTIDE SEQUENCE</scope>
    <source>
        <strain evidence="2">Expedition CK06-06</strain>
    </source>
</reference>
<evidence type="ECO:0000313" key="2">
    <source>
        <dbReference type="EMBL" id="GAH68425.1"/>
    </source>
</evidence>
<accession>X1IGP3</accession>
<dbReference type="Gene3D" id="3.30.70.1230">
    <property type="entry name" value="Nucleotide cyclase"/>
    <property type="match status" value="1"/>
</dbReference>
<name>X1IGP3_9ZZZZ</name>
<dbReference type="GO" id="GO:0009190">
    <property type="term" value="P:cyclic nucleotide biosynthetic process"/>
    <property type="evidence" value="ECO:0007669"/>
    <property type="project" value="InterPro"/>
</dbReference>
<sequence>MIGLLNEIYSHFDSLADNYGLEKFRVVGDNYMVASGVPITHKH</sequence>
<dbReference type="PROSITE" id="PS50125">
    <property type="entry name" value="GUANYLATE_CYCLASE_2"/>
    <property type="match status" value="1"/>
</dbReference>
<dbReference type="AlphaFoldDB" id="X1IGP3"/>
<dbReference type="SUPFAM" id="SSF55073">
    <property type="entry name" value="Nucleotide cyclase"/>
    <property type="match status" value="1"/>
</dbReference>
<dbReference type="Pfam" id="PF00211">
    <property type="entry name" value="Guanylate_cyc"/>
    <property type="match status" value="1"/>
</dbReference>